<dbReference type="OrthoDB" id="9773039at2"/>
<reference evidence="2 3" key="1">
    <citation type="submission" date="2016-02" db="EMBL/GenBank/DDBJ databases">
        <title>Anaerosporomusa subterraneum gen. nov., sp. nov., a spore-forming obligate anaerobe isolated from saprolite.</title>
        <authorList>
            <person name="Choi J.K."/>
            <person name="Shah M."/>
            <person name="Yee N."/>
        </authorList>
    </citation>
    <scope>NUCLEOTIDE SEQUENCE [LARGE SCALE GENOMIC DNA]</scope>
    <source>
        <strain evidence="2 3">RU4</strain>
    </source>
</reference>
<organism evidence="2 3">
    <name type="scientific">Anaerosporomusa subterranea</name>
    <dbReference type="NCBI Taxonomy" id="1794912"/>
    <lineage>
        <taxon>Bacteria</taxon>
        <taxon>Bacillati</taxon>
        <taxon>Bacillota</taxon>
        <taxon>Negativicutes</taxon>
        <taxon>Acetonemataceae</taxon>
        <taxon>Anaerosporomusa</taxon>
    </lineage>
</organism>
<dbReference type="Pfam" id="PF13478">
    <property type="entry name" value="XdhC_C"/>
    <property type="match status" value="1"/>
</dbReference>
<dbReference type="PANTHER" id="PTHR30388:SF6">
    <property type="entry name" value="XANTHINE DEHYDROGENASE SUBUNIT A-RELATED"/>
    <property type="match status" value="1"/>
</dbReference>
<dbReference type="RefSeq" id="WP_066245757.1">
    <property type="nucleotide sequence ID" value="NZ_LSGP01000028.1"/>
</dbReference>
<proteinExistence type="predicted"/>
<comment type="caution">
    <text evidence="2">The sequence shown here is derived from an EMBL/GenBank/DDBJ whole genome shotgun (WGS) entry which is preliminary data.</text>
</comment>
<keyword evidence="3" id="KW-1185">Reference proteome</keyword>
<dbReference type="PANTHER" id="PTHR30388">
    <property type="entry name" value="ALDEHYDE OXIDOREDUCTASE MOLYBDENUM COFACTOR ASSEMBLY PROTEIN"/>
    <property type="match status" value="1"/>
</dbReference>
<feature type="domain" description="XdhC Rossmann" evidence="1">
    <location>
        <begin position="95"/>
        <end position="236"/>
    </location>
</feature>
<evidence type="ECO:0000259" key="1">
    <source>
        <dbReference type="Pfam" id="PF13478"/>
    </source>
</evidence>
<dbReference type="SUPFAM" id="SSF51735">
    <property type="entry name" value="NAD(P)-binding Rossmann-fold domains"/>
    <property type="match status" value="1"/>
</dbReference>
<dbReference type="Proteomes" id="UP000076268">
    <property type="component" value="Unassembled WGS sequence"/>
</dbReference>
<dbReference type="Gene3D" id="3.40.50.720">
    <property type="entry name" value="NAD(P)-binding Rossmann-like Domain"/>
    <property type="match status" value="1"/>
</dbReference>
<dbReference type="InterPro" id="IPR027051">
    <property type="entry name" value="XdhC_Rossmann_dom"/>
</dbReference>
<dbReference type="EMBL" id="LSGP01000028">
    <property type="protein sequence ID" value="KYZ74732.1"/>
    <property type="molecule type" value="Genomic_DNA"/>
</dbReference>
<evidence type="ECO:0000313" key="3">
    <source>
        <dbReference type="Proteomes" id="UP000076268"/>
    </source>
</evidence>
<evidence type="ECO:0000313" key="2">
    <source>
        <dbReference type="EMBL" id="KYZ74732.1"/>
    </source>
</evidence>
<dbReference type="InterPro" id="IPR036291">
    <property type="entry name" value="NAD(P)-bd_dom_sf"/>
</dbReference>
<protein>
    <recommendedName>
        <fullName evidence="1">XdhC Rossmann domain-containing protein</fullName>
    </recommendedName>
</protein>
<accession>A0A154BLD9</accession>
<name>A0A154BLD9_ANASB</name>
<dbReference type="AlphaFoldDB" id="A0A154BLD9"/>
<dbReference type="InterPro" id="IPR052698">
    <property type="entry name" value="MoCofactor_Util/Proc"/>
</dbReference>
<sequence length="258" mass="28517">MDVFSELLFDAQAARTVYIVTLTKSPPSFQQYLGQRLLFYLEGESKGCIISESFTTEILQELAGKSWEYPSLFRLDGKPEFELFWDKLIQQRQAIIFGGGHISQPLVDILSLIGYTVTVVDDRPDFANSARFPKAASVFCGSFEKAFSDIEIGKAAAVIIVTRGHKHDLACLRHALNSRGFYIGMIGSRRKISLIFETLREEGVSDAAIRSVRAPIGLDLHGQTPAEIALSIAAEILAVEKGGTGLPLSTMWRSERVD</sequence>
<dbReference type="STRING" id="1794912.AXX12_16025"/>
<gene>
    <name evidence="2" type="ORF">AXX12_16025</name>
</gene>